<dbReference type="Gene3D" id="3.40.50.2300">
    <property type="match status" value="2"/>
</dbReference>
<proteinExistence type="predicted"/>
<dbReference type="FunFam" id="1.10.287.130:FF:000002">
    <property type="entry name" value="Two-component osmosensing histidine kinase"/>
    <property type="match status" value="1"/>
</dbReference>
<keyword evidence="3 11" id="KW-0597">Phosphoprotein</keyword>
<keyword evidence="6" id="KW-0418">Kinase</keyword>
<evidence type="ECO:0000256" key="7">
    <source>
        <dbReference type="ARBA" id="ARBA00022840"/>
    </source>
</evidence>
<feature type="transmembrane region" description="Helical" evidence="12">
    <location>
        <begin position="251"/>
        <end position="271"/>
    </location>
</feature>
<dbReference type="PANTHER" id="PTHR45339:SF1">
    <property type="entry name" value="HYBRID SIGNAL TRANSDUCTION HISTIDINE KINASE J"/>
    <property type="match status" value="1"/>
</dbReference>
<organism evidence="15 16">
    <name type="scientific">Reinekea thalattae</name>
    <dbReference type="NCBI Taxonomy" id="2593301"/>
    <lineage>
        <taxon>Bacteria</taxon>
        <taxon>Pseudomonadati</taxon>
        <taxon>Pseudomonadota</taxon>
        <taxon>Gammaproteobacteria</taxon>
        <taxon>Oceanospirillales</taxon>
        <taxon>Saccharospirillaceae</taxon>
        <taxon>Reinekea</taxon>
    </lineage>
</organism>
<comment type="catalytic activity">
    <reaction evidence="1">
        <text>ATP + protein L-histidine = ADP + protein N-phospho-L-histidine.</text>
        <dbReference type="EC" id="2.7.13.3"/>
    </reaction>
</comment>
<dbReference type="InterPro" id="IPR005467">
    <property type="entry name" value="His_kinase_dom"/>
</dbReference>
<dbReference type="EC" id="2.7.13.3" evidence="2"/>
<dbReference type="InterPro" id="IPR004358">
    <property type="entry name" value="Sig_transdc_His_kin-like_C"/>
</dbReference>
<feature type="domain" description="Response regulatory" evidence="14">
    <location>
        <begin position="979"/>
        <end position="1105"/>
    </location>
</feature>
<dbReference type="CDD" id="cd00156">
    <property type="entry name" value="REC"/>
    <property type="match status" value="1"/>
</dbReference>
<evidence type="ECO:0000256" key="8">
    <source>
        <dbReference type="ARBA" id="ARBA00023012"/>
    </source>
</evidence>
<dbReference type="RefSeq" id="WP_147713767.1">
    <property type="nucleotide sequence ID" value="NZ_VKAD01000001.1"/>
</dbReference>
<dbReference type="GO" id="GO:0005524">
    <property type="term" value="F:ATP binding"/>
    <property type="evidence" value="ECO:0007669"/>
    <property type="project" value="UniProtKB-KW"/>
</dbReference>
<dbReference type="GO" id="GO:0000155">
    <property type="term" value="F:phosphorelay sensor kinase activity"/>
    <property type="evidence" value="ECO:0007669"/>
    <property type="project" value="InterPro"/>
</dbReference>
<dbReference type="FunFam" id="3.30.565.10:FF:000010">
    <property type="entry name" value="Sensor histidine kinase RcsC"/>
    <property type="match status" value="1"/>
</dbReference>
<feature type="transmembrane region" description="Helical" evidence="12">
    <location>
        <begin position="16"/>
        <end position="38"/>
    </location>
</feature>
<feature type="modified residue" description="4-aspartylphosphate" evidence="11">
    <location>
        <position position="1035"/>
    </location>
</feature>
<dbReference type="Pfam" id="PF00072">
    <property type="entry name" value="Response_reg"/>
    <property type="match status" value="2"/>
</dbReference>
<dbReference type="SMART" id="SM00387">
    <property type="entry name" value="HATPase_c"/>
    <property type="match status" value="1"/>
</dbReference>
<dbReference type="CDD" id="cd00130">
    <property type="entry name" value="PAS"/>
    <property type="match status" value="1"/>
</dbReference>
<dbReference type="InterPro" id="IPR035965">
    <property type="entry name" value="PAS-like_dom_sf"/>
</dbReference>
<dbReference type="InterPro" id="IPR036097">
    <property type="entry name" value="HisK_dim/P_sf"/>
</dbReference>
<dbReference type="Pfam" id="PF02518">
    <property type="entry name" value="HATPase_c"/>
    <property type="match status" value="1"/>
</dbReference>
<dbReference type="Gene3D" id="3.30.450.20">
    <property type="entry name" value="PAS domain"/>
    <property type="match status" value="2"/>
</dbReference>
<evidence type="ECO:0000256" key="12">
    <source>
        <dbReference type="SAM" id="Phobius"/>
    </source>
</evidence>
<evidence type="ECO:0000256" key="11">
    <source>
        <dbReference type="PROSITE-ProRule" id="PRU00169"/>
    </source>
</evidence>
<dbReference type="InterPro" id="IPR001789">
    <property type="entry name" value="Sig_transdc_resp-reg_receiver"/>
</dbReference>
<keyword evidence="12" id="KW-0472">Membrane</keyword>
<evidence type="ECO:0000256" key="6">
    <source>
        <dbReference type="ARBA" id="ARBA00022777"/>
    </source>
</evidence>
<evidence type="ECO:0000256" key="10">
    <source>
        <dbReference type="ARBA" id="ARBA00068150"/>
    </source>
</evidence>
<dbReference type="SMART" id="SM00091">
    <property type="entry name" value="PAS"/>
    <property type="match status" value="2"/>
</dbReference>
<accession>A0A5C8ZAR3</accession>
<dbReference type="PANTHER" id="PTHR45339">
    <property type="entry name" value="HYBRID SIGNAL TRANSDUCTION HISTIDINE KINASE J"/>
    <property type="match status" value="1"/>
</dbReference>
<dbReference type="SMART" id="SM00448">
    <property type="entry name" value="REC"/>
    <property type="match status" value="2"/>
</dbReference>
<dbReference type="PRINTS" id="PR00344">
    <property type="entry name" value="BCTRLSENSOR"/>
</dbReference>
<evidence type="ECO:0000256" key="3">
    <source>
        <dbReference type="ARBA" id="ARBA00022553"/>
    </source>
</evidence>
<protein>
    <recommendedName>
        <fullName evidence="10">Sensory/regulatory protein RpfC</fullName>
        <ecNumber evidence="2">2.7.13.3</ecNumber>
    </recommendedName>
</protein>
<dbReference type="Proteomes" id="UP000321764">
    <property type="component" value="Unassembled WGS sequence"/>
</dbReference>
<dbReference type="Pfam" id="PF13426">
    <property type="entry name" value="PAS_9"/>
    <property type="match status" value="2"/>
</dbReference>
<comment type="subunit">
    <text evidence="9">At low DSF concentrations, interacts with RpfF.</text>
</comment>
<evidence type="ECO:0000256" key="5">
    <source>
        <dbReference type="ARBA" id="ARBA00022741"/>
    </source>
</evidence>
<evidence type="ECO:0000256" key="1">
    <source>
        <dbReference type="ARBA" id="ARBA00000085"/>
    </source>
</evidence>
<sequence length="1107" mass="122794">MAQQKNISQILLKQTLPITLVIALGTSMVFGMGMIWAINTSADHAHQENLNQALSSYHQAIAAESSHLYSIASNPLTLQSLTNVQSLTKLHRNYNLSVLHATGPFTSSVSIYLKDGSLYSSTLNYSLENAPDIALTPWFNYVIGAQQTFIETTSNGLLIAAPIMQANELLGVIVSQTVNLKALINIHLNDYNLVILDRTERVLYSTNTELFPLYSTQLIRDNATWRKSMSLSEGDLTFVSFEKKSVHQKNLLLLYLLLFSGASFIFISAFVTAKIAGRVIREAITDFTLAIEHFEQHKQIGALTKKTYDISELRQLNERFQDLLTKLLASNLSKNRVSAILNSLNDLLVVFDLDGTPVISNRAFDDFFTNKEFSHKDIFSFLFNNFDSPKSLLNMTRPLPSFETTYQTGTQGGRQTNIVHWSRSPMFDEQGNIFGAIFVGQDITHSNELSTNIELKNAAIDAADSGILILENEAPFTRVCYANTAFERITGISSQLICNKDLSLKDFKQFANAPLARIRTAMIEKKSIVEVLKVPLKNNDQSHVELVLSPIPTDGLKQKSYYLCILKDVTQQQVNSNLLISAKEQAEQSARLKSEFLASMSHEIRTPMNGVIGMLDILHDTPLTMQQLNYVRIAQGSADALLSIINDILDFSKIEAGKVILDHADFNLYEMLDSFIDGMAQQAQRKGIELIIDTLKVQHHQVKGDAGRVRQILTNLVSNAIKFTEQGYVKIQVESTDLDDQLCTLLVSVSDTGKGIPADRQHSLFDPFIQVEAKDAVKGTGLGLAIVKQLVESMNGQIEVLSEVGQGSEFKFSIEIEATNPQPILSTDHISGKRILLVEDCEMTRQTITNQLSHWGASIVTIDSAEQAIDYIETQDDNIDLALISSEMKQMSGKALGVRLATTHPKATINQRVLMTPVSKDPNLAGISRAGFNSHITKPVKAKDLANLFNSTLNSSDAVSVNEPINDTNGEANMSKQQRILIVEDNTVNQMIARKFVETLGFEAVTVANGQEALDTLIAQSENPIDSHFDLILMDCQMPIMDGFEATDKIRQAAAGEMFKDIPIIAMTANAMKGDRERCIEVGMNDYTSKPLDKEDFLSTIQRNLRT</sequence>
<reference evidence="15 16" key="1">
    <citation type="submission" date="2019-07" db="EMBL/GenBank/DDBJ databases">
        <title>Reinekea sp. strain SSH23 genome sequencing and assembly.</title>
        <authorList>
            <person name="Kim I."/>
        </authorList>
    </citation>
    <scope>NUCLEOTIDE SEQUENCE [LARGE SCALE GENOMIC DNA]</scope>
    <source>
        <strain evidence="15 16">SSH23</strain>
    </source>
</reference>
<keyword evidence="4" id="KW-0808">Transferase</keyword>
<feature type="domain" description="Response regulatory" evidence="14">
    <location>
        <begin position="834"/>
        <end position="953"/>
    </location>
</feature>
<dbReference type="EMBL" id="VKAD01000001">
    <property type="protein sequence ID" value="TXR54369.1"/>
    <property type="molecule type" value="Genomic_DNA"/>
</dbReference>
<dbReference type="SUPFAM" id="SSF47384">
    <property type="entry name" value="Homodimeric domain of signal transducing histidine kinase"/>
    <property type="match status" value="1"/>
</dbReference>
<evidence type="ECO:0000256" key="9">
    <source>
        <dbReference type="ARBA" id="ARBA00064003"/>
    </source>
</evidence>
<dbReference type="AlphaFoldDB" id="A0A5C8ZAR3"/>
<dbReference type="PROSITE" id="PS50110">
    <property type="entry name" value="RESPONSE_REGULATORY"/>
    <property type="match status" value="2"/>
</dbReference>
<dbReference type="InterPro" id="IPR003661">
    <property type="entry name" value="HisK_dim/P_dom"/>
</dbReference>
<evidence type="ECO:0000259" key="14">
    <source>
        <dbReference type="PROSITE" id="PS50110"/>
    </source>
</evidence>
<dbReference type="PROSITE" id="PS50109">
    <property type="entry name" value="HIS_KIN"/>
    <property type="match status" value="1"/>
</dbReference>
<comment type="caution">
    <text evidence="15">The sequence shown here is derived from an EMBL/GenBank/DDBJ whole genome shotgun (WGS) entry which is preliminary data.</text>
</comment>
<dbReference type="InterPro" id="IPR000014">
    <property type="entry name" value="PAS"/>
</dbReference>
<dbReference type="OrthoDB" id="5555669at2"/>
<dbReference type="Pfam" id="PF00512">
    <property type="entry name" value="HisKA"/>
    <property type="match status" value="1"/>
</dbReference>
<dbReference type="SMART" id="SM00388">
    <property type="entry name" value="HisKA"/>
    <property type="match status" value="1"/>
</dbReference>
<dbReference type="SUPFAM" id="SSF55874">
    <property type="entry name" value="ATPase domain of HSP90 chaperone/DNA topoisomerase II/histidine kinase"/>
    <property type="match status" value="1"/>
</dbReference>
<evidence type="ECO:0000256" key="4">
    <source>
        <dbReference type="ARBA" id="ARBA00022679"/>
    </source>
</evidence>
<keyword evidence="16" id="KW-1185">Reference proteome</keyword>
<keyword evidence="8" id="KW-0902">Two-component regulatory system</keyword>
<dbReference type="CDD" id="cd16922">
    <property type="entry name" value="HATPase_EvgS-ArcB-TorS-like"/>
    <property type="match status" value="1"/>
</dbReference>
<dbReference type="CDD" id="cd17546">
    <property type="entry name" value="REC_hyHK_CKI1_RcsC-like"/>
    <property type="match status" value="1"/>
</dbReference>
<keyword evidence="7" id="KW-0067">ATP-binding</keyword>
<dbReference type="CDD" id="cd00082">
    <property type="entry name" value="HisKA"/>
    <property type="match status" value="1"/>
</dbReference>
<keyword evidence="12" id="KW-0812">Transmembrane</keyword>
<evidence type="ECO:0000313" key="16">
    <source>
        <dbReference type="Proteomes" id="UP000321764"/>
    </source>
</evidence>
<evidence type="ECO:0000313" key="15">
    <source>
        <dbReference type="EMBL" id="TXR54369.1"/>
    </source>
</evidence>
<dbReference type="Gene3D" id="3.30.565.10">
    <property type="entry name" value="Histidine kinase-like ATPase, C-terminal domain"/>
    <property type="match status" value="1"/>
</dbReference>
<evidence type="ECO:0000259" key="13">
    <source>
        <dbReference type="PROSITE" id="PS50109"/>
    </source>
</evidence>
<dbReference type="InterPro" id="IPR011006">
    <property type="entry name" value="CheY-like_superfamily"/>
</dbReference>
<evidence type="ECO:0000256" key="2">
    <source>
        <dbReference type="ARBA" id="ARBA00012438"/>
    </source>
</evidence>
<name>A0A5C8ZAR3_9GAMM</name>
<dbReference type="InterPro" id="IPR036890">
    <property type="entry name" value="HATPase_C_sf"/>
</dbReference>
<dbReference type="InterPro" id="IPR003594">
    <property type="entry name" value="HATPase_dom"/>
</dbReference>
<keyword evidence="12" id="KW-1133">Transmembrane helix</keyword>
<keyword evidence="5" id="KW-0547">Nucleotide-binding</keyword>
<dbReference type="SUPFAM" id="SSF52172">
    <property type="entry name" value="CheY-like"/>
    <property type="match status" value="2"/>
</dbReference>
<comment type="caution">
    <text evidence="11">Lacks conserved residue(s) required for the propagation of feature annotation.</text>
</comment>
<gene>
    <name evidence="15" type="ORF">FME95_07480</name>
</gene>
<dbReference type="Gene3D" id="1.10.287.130">
    <property type="match status" value="1"/>
</dbReference>
<feature type="domain" description="Histidine kinase" evidence="13">
    <location>
        <begin position="599"/>
        <end position="818"/>
    </location>
</feature>
<dbReference type="SUPFAM" id="SSF55785">
    <property type="entry name" value="PYP-like sensor domain (PAS domain)"/>
    <property type="match status" value="2"/>
</dbReference>